<evidence type="ECO:0000313" key="3">
    <source>
        <dbReference type="EMBL" id="KAG9393890.1"/>
    </source>
</evidence>
<name>A0A8J6AW04_9EUKA</name>
<reference evidence="3" key="1">
    <citation type="submission" date="2021-05" db="EMBL/GenBank/DDBJ databases">
        <title>A free-living protist that lacks canonical eukaryotic 1 DNA replication and segregation systems.</title>
        <authorList>
            <person name="Salas-Leiva D.E."/>
            <person name="Tromer E.C."/>
            <person name="Curtis B.A."/>
            <person name="Jerlstrom-Hultqvist J."/>
            <person name="Kolisko M."/>
            <person name="Yi Z."/>
            <person name="Salas-Leiva J.S."/>
            <person name="Gallot-Lavallee L."/>
            <person name="Kops G.J.P.L."/>
            <person name="Archibald J.M."/>
            <person name="Simpson A.G.B."/>
            <person name="Roger A.J."/>
        </authorList>
    </citation>
    <scope>NUCLEOTIDE SEQUENCE</scope>
    <source>
        <strain evidence="3">BICM</strain>
    </source>
</reference>
<keyword evidence="1" id="KW-0472">Membrane</keyword>
<dbReference type="Proteomes" id="UP000717585">
    <property type="component" value="Unassembled WGS sequence"/>
</dbReference>
<accession>A0A8J6AW04</accession>
<dbReference type="PANTHER" id="PTHR10845">
    <property type="entry name" value="REGULATOR OF G PROTEIN SIGNALING"/>
    <property type="match status" value="1"/>
</dbReference>
<dbReference type="InterPro" id="IPR016137">
    <property type="entry name" value="RGS"/>
</dbReference>
<protein>
    <submittedName>
        <fullName evidence="3">Regulator of G protein signaling domain</fullName>
    </submittedName>
</protein>
<feature type="transmembrane region" description="Helical" evidence="1">
    <location>
        <begin position="92"/>
        <end position="120"/>
    </location>
</feature>
<dbReference type="EMBL" id="JAHDYR010000020">
    <property type="protein sequence ID" value="KAG9393890.1"/>
    <property type="molecule type" value="Genomic_DNA"/>
</dbReference>
<dbReference type="OrthoDB" id="196547at2759"/>
<dbReference type="InterPro" id="IPR044926">
    <property type="entry name" value="RGS_subdomain_2"/>
</dbReference>
<feature type="transmembrane region" description="Helical" evidence="1">
    <location>
        <begin position="328"/>
        <end position="350"/>
    </location>
</feature>
<organism evidence="3 4">
    <name type="scientific">Carpediemonas membranifera</name>
    <dbReference type="NCBI Taxonomy" id="201153"/>
    <lineage>
        <taxon>Eukaryota</taxon>
        <taxon>Metamonada</taxon>
        <taxon>Carpediemonas-like organisms</taxon>
        <taxon>Carpediemonas</taxon>
    </lineage>
</organism>
<dbReference type="SMART" id="SM00315">
    <property type="entry name" value="RGS"/>
    <property type="match status" value="1"/>
</dbReference>
<feature type="domain" description="RGS" evidence="2">
    <location>
        <begin position="361"/>
        <end position="475"/>
    </location>
</feature>
<keyword evidence="1" id="KW-1133">Transmembrane helix</keyword>
<sequence length="515" mass="57940">MAAEAAPTWPVDVEDSVVVPDERRRDVSQHAVSGPLAVHSLILTLEDLEQASECKTAPYVIGVLPPNGTAPLSFIIAKSNMPDGDTSFELSLIHLVLSAFCHLSLFFAALFLLCLTLHQVQHGQYYKSSIRQSRLTDAQIPWFNSSLLLSYISVYSILYVVLLYVSIFKEQSSDLDDSGSGMERTFYVLELLLSNATHFFLVCIVMQSFLNAIFKVYYTTRAAGISTILNYVVFLVMNLLLWVASFAIVLAYLIMQQFAMFSDNDVHRLVDVVVFFMLTSAGMFVILFSKVVMLFVSTDTLIVSVAAWMYSASRMVLYFIAFSNHAPSTTYLIVDSVCGVMYCLGVLYAVSLTKSCGIAPSLPDIIRDDVSLAYFRRFLQVERSDENLDFFMQVHRFRSRVTNALAWQIYSEFVADNAPRLVNVFDHARRQVTLCVKKLSEGTRASADMFRPMEIEVAQTLSFDSFKRFQSSSAYLLMEYDLYRRGMLKNETLLSRWSHGRVGSGESGMSLLAAV</sequence>
<feature type="transmembrane region" description="Helical" evidence="1">
    <location>
        <begin position="300"/>
        <end position="322"/>
    </location>
</feature>
<feature type="transmembrane region" description="Helical" evidence="1">
    <location>
        <begin position="266"/>
        <end position="288"/>
    </location>
</feature>
<dbReference type="PANTHER" id="PTHR10845:SF192">
    <property type="entry name" value="DOUBLE HIT, ISOFORM B"/>
    <property type="match status" value="1"/>
</dbReference>
<dbReference type="Pfam" id="PF00615">
    <property type="entry name" value="RGS"/>
    <property type="match status" value="1"/>
</dbReference>
<dbReference type="Gene3D" id="1.10.167.10">
    <property type="entry name" value="Regulator of G-protein Signalling 4, domain 2"/>
    <property type="match status" value="1"/>
</dbReference>
<dbReference type="SUPFAM" id="SSF48097">
    <property type="entry name" value="Regulator of G-protein signaling, RGS"/>
    <property type="match status" value="1"/>
</dbReference>
<evidence type="ECO:0000256" key="1">
    <source>
        <dbReference type="SAM" id="Phobius"/>
    </source>
</evidence>
<feature type="transmembrane region" description="Helical" evidence="1">
    <location>
        <begin position="141"/>
        <end position="167"/>
    </location>
</feature>
<dbReference type="PROSITE" id="PS50132">
    <property type="entry name" value="RGS"/>
    <property type="match status" value="1"/>
</dbReference>
<dbReference type="CDD" id="cd07440">
    <property type="entry name" value="RGS"/>
    <property type="match status" value="1"/>
</dbReference>
<evidence type="ECO:0000259" key="2">
    <source>
        <dbReference type="PROSITE" id="PS50132"/>
    </source>
</evidence>
<comment type="caution">
    <text evidence="3">The sequence shown here is derived from an EMBL/GenBank/DDBJ whole genome shotgun (WGS) entry which is preliminary data.</text>
</comment>
<dbReference type="PRINTS" id="PR01301">
    <property type="entry name" value="RGSPROTEIN"/>
</dbReference>
<dbReference type="AlphaFoldDB" id="A0A8J6AW04"/>
<proteinExistence type="predicted"/>
<keyword evidence="4" id="KW-1185">Reference proteome</keyword>
<feature type="transmembrane region" description="Helical" evidence="1">
    <location>
        <begin position="187"/>
        <end position="210"/>
    </location>
</feature>
<keyword evidence="1" id="KW-0812">Transmembrane</keyword>
<dbReference type="InterPro" id="IPR036305">
    <property type="entry name" value="RGS_sf"/>
</dbReference>
<gene>
    <name evidence="3" type="ORF">J8273_4754</name>
</gene>
<feature type="transmembrane region" description="Helical" evidence="1">
    <location>
        <begin position="231"/>
        <end position="254"/>
    </location>
</feature>
<evidence type="ECO:0000313" key="4">
    <source>
        <dbReference type="Proteomes" id="UP000717585"/>
    </source>
</evidence>